<proteinExistence type="predicted"/>
<protein>
    <submittedName>
        <fullName evidence="4">Unnamed protein product</fullName>
    </submittedName>
</protein>
<keyword evidence="2" id="KW-0479">Metal-binding</keyword>
<dbReference type="OrthoDB" id="125364at2759"/>
<evidence type="ECO:0000313" key="5">
    <source>
        <dbReference type="Proteomes" id="UP001165121"/>
    </source>
</evidence>
<organism evidence="4 5">
    <name type="scientific">Phytophthora fragariaefolia</name>
    <dbReference type="NCBI Taxonomy" id="1490495"/>
    <lineage>
        <taxon>Eukaryota</taxon>
        <taxon>Sar</taxon>
        <taxon>Stramenopiles</taxon>
        <taxon>Oomycota</taxon>
        <taxon>Peronosporomycetes</taxon>
        <taxon>Peronosporales</taxon>
        <taxon>Peronosporaceae</taxon>
        <taxon>Phytophthora</taxon>
    </lineage>
</organism>
<name>A0A9W7D083_9STRA</name>
<dbReference type="EMBL" id="BSXT01002936">
    <property type="protein sequence ID" value="GMF51705.1"/>
    <property type="molecule type" value="Genomic_DNA"/>
</dbReference>
<dbReference type="Pfam" id="PF13359">
    <property type="entry name" value="DDE_Tnp_4"/>
    <property type="match status" value="1"/>
</dbReference>
<reference evidence="4" key="1">
    <citation type="submission" date="2023-04" db="EMBL/GenBank/DDBJ databases">
        <title>Phytophthora fragariaefolia NBRC 109709.</title>
        <authorList>
            <person name="Ichikawa N."/>
            <person name="Sato H."/>
            <person name="Tonouchi N."/>
        </authorList>
    </citation>
    <scope>NUCLEOTIDE SEQUENCE</scope>
    <source>
        <strain evidence="4">NBRC 109709</strain>
    </source>
</reference>
<dbReference type="InterPro" id="IPR027806">
    <property type="entry name" value="HARBI1_dom"/>
</dbReference>
<dbReference type="Proteomes" id="UP001165121">
    <property type="component" value="Unassembled WGS sequence"/>
</dbReference>
<comment type="cofactor">
    <cofactor evidence="1">
        <name>a divalent metal cation</name>
        <dbReference type="ChEBI" id="CHEBI:60240"/>
    </cofactor>
</comment>
<evidence type="ECO:0000256" key="1">
    <source>
        <dbReference type="ARBA" id="ARBA00001968"/>
    </source>
</evidence>
<dbReference type="GO" id="GO:0046872">
    <property type="term" value="F:metal ion binding"/>
    <property type="evidence" value="ECO:0007669"/>
    <property type="project" value="UniProtKB-KW"/>
</dbReference>
<sequence>MPRARTPRRAHELTEDAVEHGIARLAQLDEARQAKRARCSRAARDAVSDDNDPVDSLSPVLDRFKRSGGEAVMQSTNFSEEEINRRTTYPLHTDVTFQPANIPYGLKEGRSIYFSGKHKGHGYKVEVSVLRTGKPIYCTSHHPGRVSDIVIFRWNQAFHSQNMTKSEAEKRLRDEGPLATEYPDEWALLADKGYQGLSAHFQAITPNKKRPGETVSFEQLEETTQLPMIVCSSGTTLVA</sequence>
<evidence type="ECO:0000259" key="3">
    <source>
        <dbReference type="Pfam" id="PF13359"/>
    </source>
</evidence>
<feature type="domain" description="DDE Tnp4" evidence="3">
    <location>
        <begin position="109"/>
        <end position="226"/>
    </location>
</feature>
<gene>
    <name evidence="4" type="ORF">Pfra01_002098800</name>
</gene>
<keyword evidence="5" id="KW-1185">Reference proteome</keyword>
<dbReference type="AlphaFoldDB" id="A0A9W7D083"/>
<evidence type="ECO:0000313" key="4">
    <source>
        <dbReference type="EMBL" id="GMF51705.1"/>
    </source>
</evidence>
<accession>A0A9W7D083</accession>
<evidence type="ECO:0000256" key="2">
    <source>
        <dbReference type="ARBA" id="ARBA00022723"/>
    </source>
</evidence>
<comment type="caution">
    <text evidence="4">The sequence shown here is derived from an EMBL/GenBank/DDBJ whole genome shotgun (WGS) entry which is preliminary data.</text>
</comment>